<dbReference type="GO" id="GO:0071949">
    <property type="term" value="F:FAD binding"/>
    <property type="evidence" value="ECO:0007669"/>
    <property type="project" value="InterPro"/>
</dbReference>
<dbReference type="Gene3D" id="3.40.462.20">
    <property type="match status" value="1"/>
</dbReference>
<dbReference type="Pfam" id="PF08031">
    <property type="entry name" value="BBE"/>
    <property type="match status" value="1"/>
</dbReference>
<evidence type="ECO:0000313" key="7">
    <source>
        <dbReference type="EMBL" id="MBW8640100.1"/>
    </source>
</evidence>
<comment type="caution">
    <text evidence="7">The sequence shown here is derived from an EMBL/GenBank/DDBJ whole genome shotgun (WGS) entry which is preliminary data.</text>
</comment>
<reference evidence="7" key="1">
    <citation type="submission" date="2021-08" db="EMBL/GenBank/DDBJ databases">
        <title>Hoeflea bacterium WL0058 sp. nov., isolated from the sediment.</title>
        <authorList>
            <person name="Wang L."/>
            <person name="Zhang D."/>
        </authorList>
    </citation>
    <scope>NUCLEOTIDE SEQUENCE</scope>
    <source>
        <strain evidence="7">WL0058</strain>
    </source>
</reference>
<dbReference type="Proteomes" id="UP001196509">
    <property type="component" value="Unassembled WGS sequence"/>
</dbReference>
<dbReference type="RefSeq" id="WP_220230818.1">
    <property type="nucleotide sequence ID" value="NZ_JAICBX010000005.1"/>
</dbReference>
<dbReference type="PROSITE" id="PS00862">
    <property type="entry name" value="OX2_COVAL_FAD"/>
    <property type="match status" value="1"/>
</dbReference>
<dbReference type="InterPro" id="IPR036318">
    <property type="entry name" value="FAD-bd_PCMH-like_sf"/>
</dbReference>
<comment type="cofactor">
    <cofactor evidence="1">
        <name>FAD</name>
        <dbReference type="ChEBI" id="CHEBI:57692"/>
    </cofactor>
</comment>
<sequence>MDAQNNAVDDLKKDFAGSVLTEGDAEFDNARQLWNAMIDRRPTVIARCRGVADVIQAVRFAESRGMPVAIRGGGHNVAGHAACDAGVMIDLSGMRAVHVDPARRIAVVEGGATWADVDREAQAFGLATPGGLISETGVGGLTLSGGFGYLRGRHGMSIDNLLAADVVTADGRLVRASADENSDLLWALKGGGGNFGVVVRFEFALHKVGPEVLFIAPIYYLDNGPGPIRAWRDYVAQHDEELAMICEFSTVPEDDEFPREAWGKKVFALVGVALGDAEEAEKLARPLRELGPLVTDFSGRMAYADIQRLFDAQTPFGEMRCYWKARYLTNLPDEMIDLAMENAVNAPSPNTISSLWNMGRGVRAVPAGDTAFGDRSMRWMYSADGVWADAADDAANIAWARESWSRAEPFAQQGRAYLNFPGHGEDGSLTRDTFGDGYDRLQKIKAKYDPGNMFRFNQNIAPAD</sequence>
<dbReference type="PROSITE" id="PS51387">
    <property type="entry name" value="FAD_PCMH"/>
    <property type="match status" value="1"/>
</dbReference>
<dbReference type="InterPro" id="IPR016169">
    <property type="entry name" value="FAD-bd_PCMH_sub2"/>
</dbReference>
<dbReference type="InterPro" id="IPR050416">
    <property type="entry name" value="FAD-linked_Oxidoreductase"/>
</dbReference>
<evidence type="ECO:0000313" key="8">
    <source>
        <dbReference type="Proteomes" id="UP001196509"/>
    </source>
</evidence>
<evidence type="ECO:0000256" key="1">
    <source>
        <dbReference type="ARBA" id="ARBA00001974"/>
    </source>
</evidence>
<dbReference type="AlphaFoldDB" id="A0AAE3D1W5"/>
<dbReference type="Gene3D" id="3.30.465.10">
    <property type="match status" value="1"/>
</dbReference>
<evidence type="ECO:0000256" key="4">
    <source>
        <dbReference type="ARBA" id="ARBA00022827"/>
    </source>
</evidence>
<protein>
    <submittedName>
        <fullName evidence="7">FAD-binding oxidoreductase</fullName>
    </submittedName>
</protein>
<keyword evidence="5" id="KW-0560">Oxidoreductase</keyword>
<keyword evidence="4" id="KW-0274">FAD</keyword>
<feature type="domain" description="FAD-binding PCMH-type" evidence="6">
    <location>
        <begin position="37"/>
        <end position="208"/>
    </location>
</feature>
<dbReference type="EMBL" id="JAICBX010000005">
    <property type="protein sequence ID" value="MBW8640100.1"/>
    <property type="molecule type" value="Genomic_DNA"/>
</dbReference>
<dbReference type="InterPro" id="IPR012951">
    <property type="entry name" value="BBE"/>
</dbReference>
<evidence type="ECO:0000256" key="2">
    <source>
        <dbReference type="ARBA" id="ARBA00005466"/>
    </source>
</evidence>
<evidence type="ECO:0000259" key="6">
    <source>
        <dbReference type="PROSITE" id="PS51387"/>
    </source>
</evidence>
<dbReference type="Gene3D" id="3.30.43.10">
    <property type="entry name" value="Uridine Diphospho-n-acetylenolpyruvylglucosamine Reductase, domain 2"/>
    <property type="match status" value="1"/>
</dbReference>
<organism evidence="7 8">
    <name type="scientific">Flavimaribacter sediminis</name>
    <dbReference type="NCBI Taxonomy" id="2865987"/>
    <lineage>
        <taxon>Bacteria</taxon>
        <taxon>Pseudomonadati</taxon>
        <taxon>Pseudomonadota</taxon>
        <taxon>Alphaproteobacteria</taxon>
        <taxon>Hyphomicrobiales</taxon>
        <taxon>Rhizobiaceae</taxon>
        <taxon>Flavimaribacter</taxon>
    </lineage>
</organism>
<keyword evidence="3" id="KW-0285">Flavoprotein</keyword>
<dbReference type="InterPro" id="IPR016167">
    <property type="entry name" value="FAD-bd_PCMH_sub1"/>
</dbReference>
<name>A0AAE3D1W5_9HYPH</name>
<dbReference type="InterPro" id="IPR006094">
    <property type="entry name" value="Oxid_FAD_bind_N"/>
</dbReference>
<accession>A0AAE3D1W5</accession>
<comment type="similarity">
    <text evidence="2">Belongs to the oxygen-dependent FAD-linked oxidoreductase family.</text>
</comment>
<evidence type="ECO:0000256" key="5">
    <source>
        <dbReference type="ARBA" id="ARBA00023002"/>
    </source>
</evidence>
<evidence type="ECO:0000256" key="3">
    <source>
        <dbReference type="ARBA" id="ARBA00022630"/>
    </source>
</evidence>
<dbReference type="PANTHER" id="PTHR42973:SF39">
    <property type="entry name" value="FAD-BINDING PCMH-TYPE DOMAIN-CONTAINING PROTEIN"/>
    <property type="match status" value="1"/>
</dbReference>
<dbReference type="GO" id="GO:0016491">
    <property type="term" value="F:oxidoreductase activity"/>
    <property type="evidence" value="ECO:0007669"/>
    <property type="project" value="UniProtKB-KW"/>
</dbReference>
<keyword evidence="8" id="KW-1185">Reference proteome</keyword>
<proteinExistence type="inferred from homology"/>
<dbReference type="SUPFAM" id="SSF56176">
    <property type="entry name" value="FAD-binding/transporter-associated domain-like"/>
    <property type="match status" value="1"/>
</dbReference>
<dbReference type="PANTHER" id="PTHR42973">
    <property type="entry name" value="BINDING OXIDOREDUCTASE, PUTATIVE (AFU_ORTHOLOGUE AFUA_1G17690)-RELATED"/>
    <property type="match status" value="1"/>
</dbReference>
<dbReference type="InterPro" id="IPR006093">
    <property type="entry name" value="Oxy_OxRdtase_FAD_BS"/>
</dbReference>
<gene>
    <name evidence="7" type="ORF">K1W69_23095</name>
</gene>
<dbReference type="Pfam" id="PF01565">
    <property type="entry name" value="FAD_binding_4"/>
    <property type="match status" value="1"/>
</dbReference>
<dbReference type="InterPro" id="IPR016166">
    <property type="entry name" value="FAD-bd_PCMH"/>
</dbReference>